<evidence type="ECO:0000256" key="8">
    <source>
        <dbReference type="SAM" id="Phobius"/>
    </source>
</evidence>
<evidence type="ECO:0000313" key="11">
    <source>
        <dbReference type="Proteomes" id="UP001314229"/>
    </source>
</evidence>
<keyword evidence="5 8" id="KW-0472">Membrane</keyword>
<feature type="transmembrane region" description="Helical" evidence="8">
    <location>
        <begin position="123"/>
        <end position="145"/>
    </location>
</feature>
<evidence type="ECO:0000256" key="4">
    <source>
        <dbReference type="ARBA" id="ARBA00023040"/>
    </source>
</evidence>
<feature type="domain" description="G-protein coupled receptors family 1 profile" evidence="9">
    <location>
        <begin position="58"/>
        <end position="303"/>
    </location>
</feature>
<evidence type="ECO:0000256" key="3">
    <source>
        <dbReference type="ARBA" id="ARBA00022989"/>
    </source>
</evidence>
<dbReference type="SUPFAM" id="SSF81321">
    <property type="entry name" value="Family A G protein-coupled receptor-like"/>
    <property type="match status" value="1"/>
</dbReference>
<feature type="transmembrane region" description="Helical" evidence="8">
    <location>
        <begin position="46"/>
        <end position="66"/>
    </location>
</feature>
<dbReference type="Gene3D" id="1.20.1070.10">
    <property type="entry name" value="Rhodopsin 7-helix transmembrane proteins"/>
    <property type="match status" value="1"/>
</dbReference>
<comment type="subcellular location">
    <subcellularLocation>
        <location evidence="1">Membrane</location>
    </subcellularLocation>
</comment>
<dbReference type="PRINTS" id="PR00237">
    <property type="entry name" value="GPCRRHODOPSN"/>
</dbReference>
<keyword evidence="3 8" id="KW-1133">Transmembrane helix</keyword>
<keyword evidence="11" id="KW-1185">Reference proteome</keyword>
<reference evidence="10 11" key="1">
    <citation type="submission" date="2024-01" db="EMBL/GenBank/DDBJ databases">
        <authorList>
            <person name="Alioto T."/>
            <person name="Alioto T."/>
            <person name="Gomez Garrido J."/>
        </authorList>
    </citation>
    <scope>NUCLEOTIDE SEQUENCE [LARGE SCALE GENOMIC DNA]</scope>
</reference>
<feature type="transmembrane region" description="Helical" evidence="8">
    <location>
        <begin position="281"/>
        <end position="304"/>
    </location>
</feature>
<dbReference type="GO" id="GO:0019722">
    <property type="term" value="P:calcium-mediated signaling"/>
    <property type="evidence" value="ECO:0007669"/>
    <property type="project" value="TreeGrafter"/>
</dbReference>
<dbReference type="InterPro" id="IPR050119">
    <property type="entry name" value="CCR1-9-like"/>
</dbReference>
<keyword evidence="6 10" id="KW-0675">Receptor</keyword>
<evidence type="ECO:0000256" key="7">
    <source>
        <dbReference type="ARBA" id="ARBA00023224"/>
    </source>
</evidence>
<keyword evidence="2 8" id="KW-0812">Transmembrane</keyword>
<feature type="transmembrane region" description="Helical" evidence="8">
    <location>
        <begin position="78"/>
        <end position="97"/>
    </location>
</feature>
<evidence type="ECO:0000256" key="2">
    <source>
        <dbReference type="ARBA" id="ARBA00022692"/>
    </source>
</evidence>
<dbReference type="GO" id="GO:0016493">
    <property type="term" value="F:C-C chemokine receptor activity"/>
    <property type="evidence" value="ECO:0007669"/>
    <property type="project" value="TreeGrafter"/>
</dbReference>
<proteinExistence type="predicted"/>
<dbReference type="AlphaFoldDB" id="A0AAV1PYL7"/>
<dbReference type="GO" id="GO:0060326">
    <property type="term" value="P:cell chemotaxis"/>
    <property type="evidence" value="ECO:0007669"/>
    <property type="project" value="TreeGrafter"/>
</dbReference>
<comment type="caution">
    <text evidence="10">The sequence shown here is derived from an EMBL/GenBank/DDBJ whole genome shotgun (WGS) entry which is preliminary data.</text>
</comment>
<evidence type="ECO:0000313" key="10">
    <source>
        <dbReference type="EMBL" id="CAK6977097.1"/>
    </source>
</evidence>
<protein>
    <submittedName>
        <fullName evidence="10">C-X-C chemokine receptor type 1-like</fullName>
    </submittedName>
</protein>
<evidence type="ECO:0000256" key="6">
    <source>
        <dbReference type="ARBA" id="ARBA00023170"/>
    </source>
</evidence>
<organism evidence="10 11">
    <name type="scientific">Scomber scombrus</name>
    <name type="common">Atlantic mackerel</name>
    <name type="synonym">Scomber vernalis</name>
    <dbReference type="NCBI Taxonomy" id="13677"/>
    <lineage>
        <taxon>Eukaryota</taxon>
        <taxon>Metazoa</taxon>
        <taxon>Chordata</taxon>
        <taxon>Craniata</taxon>
        <taxon>Vertebrata</taxon>
        <taxon>Euteleostomi</taxon>
        <taxon>Actinopterygii</taxon>
        <taxon>Neopterygii</taxon>
        <taxon>Teleostei</taxon>
        <taxon>Neoteleostei</taxon>
        <taxon>Acanthomorphata</taxon>
        <taxon>Pelagiaria</taxon>
        <taxon>Scombriformes</taxon>
        <taxon>Scombridae</taxon>
        <taxon>Scomber</taxon>
    </lineage>
</organism>
<dbReference type="GO" id="GO:0006955">
    <property type="term" value="P:immune response"/>
    <property type="evidence" value="ECO:0007669"/>
    <property type="project" value="TreeGrafter"/>
</dbReference>
<accession>A0AAV1PYL7</accession>
<dbReference type="Pfam" id="PF00001">
    <property type="entry name" value="7tm_1"/>
    <property type="match status" value="1"/>
</dbReference>
<sequence>MINMNVELDGIFNENNSFNFSYDDYVYEKENEDPQSSGSKAVLIPLLYSVVLIAGLLGNGLLIAVLSQKKRAWSLSDIFILLLSVSDILLLVTLPFWSAQATQDCGWCFGVPLCKISGAVFNMNFYCGIFLLVCISLNHYLFIAHSTLLYSHNRPKLAYISFLLVWFVSFLLTIPDWDFLVVERTWKENTVCIPNCYLPQKKLVSRLFHHILGFLLPAVALIICCSCILLSKRLQKQRAIILALVVVFLSCWTPYNITLIVDTFKNSSKTPQEIANSEGSLKTALLVTSSLACVHACLRPVLYFSLCRNFRERMLALLRCSKDECEDSLWELGVGEKDLPAKTHEGEALKQITIEEQQVQTTKC</sequence>
<name>A0AAV1PYL7_SCOSC</name>
<feature type="transmembrane region" description="Helical" evidence="8">
    <location>
        <begin position="157"/>
        <end position="174"/>
    </location>
</feature>
<dbReference type="GO" id="GO:0009897">
    <property type="term" value="C:external side of plasma membrane"/>
    <property type="evidence" value="ECO:0007669"/>
    <property type="project" value="TreeGrafter"/>
</dbReference>
<feature type="transmembrane region" description="Helical" evidence="8">
    <location>
        <begin position="207"/>
        <end position="230"/>
    </location>
</feature>
<dbReference type="GO" id="GO:0019957">
    <property type="term" value="F:C-C chemokine binding"/>
    <property type="evidence" value="ECO:0007669"/>
    <property type="project" value="TreeGrafter"/>
</dbReference>
<dbReference type="EMBL" id="CAWUFR010000389">
    <property type="protein sequence ID" value="CAK6977097.1"/>
    <property type="molecule type" value="Genomic_DNA"/>
</dbReference>
<dbReference type="InterPro" id="IPR000276">
    <property type="entry name" value="GPCR_Rhodpsn"/>
</dbReference>
<evidence type="ECO:0000256" key="1">
    <source>
        <dbReference type="ARBA" id="ARBA00004370"/>
    </source>
</evidence>
<gene>
    <name evidence="10" type="ORF">FSCOSCO3_A007468</name>
</gene>
<dbReference type="Proteomes" id="UP001314229">
    <property type="component" value="Unassembled WGS sequence"/>
</dbReference>
<keyword evidence="4" id="KW-0297">G-protein coupled receptor</keyword>
<evidence type="ECO:0000256" key="5">
    <source>
        <dbReference type="ARBA" id="ARBA00023136"/>
    </source>
</evidence>
<feature type="transmembrane region" description="Helical" evidence="8">
    <location>
        <begin position="239"/>
        <end position="261"/>
    </location>
</feature>
<dbReference type="InterPro" id="IPR017452">
    <property type="entry name" value="GPCR_Rhodpsn_7TM"/>
</dbReference>
<dbReference type="PANTHER" id="PTHR10489">
    <property type="entry name" value="CELL ADHESION MOLECULE"/>
    <property type="match status" value="1"/>
</dbReference>
<dbReference type="GO" id="GO:0007204">
    <property type="term" value="P:positive regulation of cytosolic calcium ion concentration"/>
    <property type="evidence" value="ECO:0007669"/>
    <property type="project" value="TreeGrafter"/>
</dbReference>
<evidence type="ECO:0000259" key="9">
    <source>
        <dbReference type="PROSITE" id="PS50262"/>
    </source>
</evidence>
<dbReference type="PANTHER" id="PTHR10489:SF671">
    <property type="entry name" value="C-X-C CHEMOKINE RECEPTOR TYPE 3"/>
    <property type="match status" value="1"/>
</dbReference>
<dbReference type="PROSITE" id="PS50262">
    <property type="entry name" value="G_PROTEIN_RECEP_F1_2"/>
    <property type="match status" value="1"/>
</dbReference>
<keyword evidence="7" id="KW-0807">Transducer</keyword>